<dbReference type="SUPFAM" id="SSF50630">
    <property type="entry name" value="Acid proteases"/>
    <property type="match status" value="1"/>
</dbReference>
<dbReference type="AlphaFoldDB" id="A0AAV7L518"/>
<protein>
    <recommendedName>
        <fullName evidence="4">Retrotransposon gag domain-containing protein</fullName>
    </recommendedName>
</protein>
<evidence type="ECO:0000313" key="3">
    <source>
        <dbReference type="Proteomes" id="UP001066276"/>
    </source>
</evidence>
<organism evidence="2 3">
    <name type="scientific">Pleurodeles waltl</name>
    <name type="common">Iberian ribbed newt</name>
    <dbReference type="NCBI Taxonomy" id="8319"/>
    <lineage>
        <taxon>Eukaryota</taxon>
        <taxon>Metazoa</taxon>
        <taxon>Chordata</taxon>
        <taxon>Craniata</taxon>
        <taxon>Vertebrata</taxon>
        <taxon>Euteleostomi</taxon>
        <taxon>Amphibia</taxon>
        <taxon>Batrachia</taxon>
        <taxon>Caudata</taxon>
        <taxon>Salamandroidea</taxon>
        <taxon>Salamandridae</taxon>
        <taxon>Pleurodelinae</taxon>
        <taxon>Pleurodeles</taxon>
    </lineage>
</organism>
<dbReference type="InterPro" id="IPR021109">
    <property type="entry name" value="Peptidase_aspartic_dom_sf"/>
</dbReference>
<dbReference type="InterPro" id="IPR050951">
    <property type="entry name" value="Retrovirus_Pol_polyprotein"/>
</dbReference>
<gene>
    <name evidence="2" type="ORF">NDU88_005642</name>
</gene>
<dbReference type="EMBL" id="JANPWB010000016">
    <property type="protein sequence ID" value="KAJ1085510.1"/>
    <property type="molecule type" value="Genomic_DNA"/>
</dbReference>
<feature type="region of interest" description="Disordered" evidence="1">
    <location>
        <begin position="1"/>
        <end position="20"/>
    </location>
</feature>
<dbReference type="Proteomes" id="UP001066276">
    <property type="component" value="Chromosome 12"/>
</dbReference>
<name>A0AAV7L518_PLEWA</name>
<keyword evidence="3" id="KW-1185">Reference proteome</keyword>
<proteinExistence type="predicted"/>
<evidence type="ECO:0000313" key="2">
    <source>
        <dbReference type="EMBL" id="KAJ1085510.1"/>
    </source>
</evidence>
<sequence>MKVLKTLPLQDTQGGDSDQEDDVFENAIKALEENYGKKVNIVVERHRFFSCAQKQDETIDQFVNILRRLAISCKFRDLNDEIIRDQFINRVKEVKIQEKLLSLKNPTLDKTVEVARHMESKSRYVKELNNTNSTNEQNTVGEVRYSKKDKSKVGDNFGKRKECFRMVNENKFKKSVNVVKRSEQENSSTSEDEMEVLAVEEGDATVCTQLNKSMEYNPPRCMVEINGKWTHMWADSCSPFTLIDEQIWSGLRDNKLKPTDVLPEGYSGGKLPVLGYFEAELGFKDRKTKGRVYVVRQGRSLLGWKAQRALNIVLDPNHPNQNLAVSWQLGNVVRERGVGSSWRRAVGGEEAVDDSRARSLNE</sequence>
<accession>A0AAV7L518</accession>
<evidence type="ECO:0000256" key="1">
    <source>
        <dbReference type="SAM" id="MobiDB-lite"/>
    </source>
</evidence>
<comment type="caution">
    <text evidence="2">The sequence shown here is derived from an EMBL/GenBank/DDBJ whole genome shotgun (WGS) entry which is preliminary data.</text>
</comment>
<reference evidence="2" key="1">
    <citation type="journal article" date="2022" name="bioRxiv">
        <title>Sequencing and chromosome-scale assembly of the giantPleurodeles waltlgenome.</title>
        <authorList>
            <person name="Brown T."/>
            <person name="Elewa A."/>
            <person name="Iarovenko S."/>
            <person name="Subramanian E."/>
            <person name="Araus A.J."/>
            <person name="Petzold A."/>
            <person name="Susuki M."/>
            <person name="Suzuki K.-i.T."/>
            <person name="Hayashi T."/>
            <person name="Toyoda A."/>
            <person name="Oliveira C."/>
            <person name="Osipova E."/>
            <person name="Leigh N.D."/>
            <person name="Simon A."/>
            <person name="Yun M.H."/>
        </authorList>
    </citation>
    <scope>NUCLEOTIDE SEQUENCE</scope>
    <source>
        <strain evidence="2">20211129_DDA</strain>
        <tissue evidence="2">Liver</tissue>
    </source>
</reference>
<dbReference type="PANTHER" id="PTHR37984:SF9">
    <property type="entry name" value="INTEGRASE CATALYTIC DOMAIN-CONTAINING PROTEIN"/>
    <property type="match status" value="1"/>
</dbReference>
<evidence type="ECO:0008006" key="4">
    <source>
        <dbReference type="Google" id="ProtNLM"/>
    </source>
</evidence>
<dbReference type="PANTHER" id="PTHR37984">
    <property type="entry name" value="PROTEIN CBG26694"/>
    <property type="match status" value="1"/>
</dbReference>